<name>A0A4Y7RX76_9FIRM</name>
<dbReference type="AlphaFoldDB" id="A0A4Y7RX76"/>
<evidence type="ECO:0000256" key="2">
    <source>
        <dbReference type="SAM" id="Phobius"/>
    </source>
</evidence>
<evidence type="ECO:0000313" key="3">
    <source>
        <dbReference type="EMBL" id="TEB13319.1"/>
    </source>
</evidence>
<accession>A0A4Y7RX76</accession>
<dbReference type="EMBL" id="QFFZ01000002">
    <property type="protein sequence ID" value="TEB13319.1"/>
    <property type="molecule type" value="Genomic_DNA"/>
</dbReference>
<feature type="coiled-coil region" evidence="1">
    <location>
        <begin position="36"/>
        <end position="63"/>
    </location>
</feature>
<dbReference type="Proteomes" id="UP000297597">
    <property type="component" value="Unassembled WGS sequence"/>
</dbReference>
<keyword evidence="2" id="KW-1133">Transmembrane helix</keyword>
<comment type="caution">
    <text evidence="3">The sequence shown here is derived from an EMBL/GenBank/DDBJ whole genome shotgun (WGS) entry which is preliminary data.</text>
</comment>
<keyword evidence="2" id="KW-0812">Transmembrane</keyword>
<keyword evidence="4" id="KW-1185">Reference proteome</keyword>
<reference evidence="3 4" key="1">
    <citation type="journal article" date="2018" name="Environ. Microbiol.">
        <title>Novel energy conservation strategies and behaviour of Pelotomaculum schinkii driving syntrophic propionate catabolism.</title>
        <authorList>
            <person name="Hidalgo-Ahumada C.A.P."/>
            <person name="Nobu M.K."/>
            <person name="Narihiro T."/>
            <person name="Tamaki H."/>
            <person name="Liu W.T."/>
            <person name="Kamagata Y."/>
            <person name="Stams A.J.M."/>
            <person name="Imachi H."/>
            <person name="Sousa D.Z."/>
        </authorList>
    </citation>
    <scope>NUCLEOTIDE SEQUENCE [LARGE SCALE GENOMIC DNA]</scope>
    <source>
        <strain evidence="3 4">MGP</strain>
    </source>
</reference>
<evidence type="ECO:0000256" key="1">
    <source>
        <dbReference type="SAM" id="Coils"/>
    </source>
</evidence>
<sequence>MRRFLKYLSYGIIVALLSGNIYLQVNKPPPEVKSDNVEIEQRIKTLEEKYNGLQFEMEDVKNVQGYIVWEKDWRNKAR</sequence>
<keyword evidence="2" id="KW-0472">Membrane</keyword>
<gene>
    <name evidence="3" type="ORF">Pmgp_00213</name>
</gene>
<proteinExistence type="predicted"/>
<feature type="transmembrane region" description="Helical" evidence="2">
    <location>
        <begin position="7"/>
        <end position="25"/>
    </location>
</feature>
<keyword evidence="1" id="KW-0175">Coiled coil</keyword>
<evidence type="ECO:0000313" key="4">
    <source>
        <dbReference type="Proteomes" id="UP000297597"/>
    </source>
</evidence>
<dbReference type="RefSeq" id="WP_134212118.1">
    <property type="nucleotide sequence ID" value="NZ_QFFZ01000002.1"/>
</dbReference>
<organism evidence="3 4">
    <name type="scientific">Pelotomaculum propionicicum</name>
    <dbReference type="NCBI Taxonomy" id="258475"/>
    <lineage>
        <taxon>Bacteria</taxon>
        <taxon>Bacillati</taxon>
        <taxon>Bacillota</taxon>
        <taxon>Clostridia</taxon>
        <taxon>Eubacteriales</taxon>
        <taxon>Desulfotomaculaceae</taxon>
        <taxon>Pelotomaculum</taxon>
    </lineage>
</organism>
<protein>
    <submittedName>
        <fullName evidence="3">Uncharacterized protein</fullName>
    </submittedName>
</protein>